<proteinExistence type="inferred from homology"/>
<dbReference type="AlphaFoldDB" id="A0A0R1VIE6"/>
<gene>
    <name evidence="6" type="ORF">FC60_GL000502</name>
</gene>
<comment type="caution">
    <text evidence="6">The sequence shown here is derived from an EMBL/GenBank/DDBJ whole genome shotgun (WGS) entry which is preliminary data.</text>
</comment>
<keyword evidence="7" id="KW-1185">Reference proteome</keyword>
<name>A0A0R1VIE6_9LACO</name>
<dbReference type="SUPFAM" id="SSF46785">
    <property type="entry name" value="Winged helix' DNA-binding domain"/>
    <property type="match status" value="1"/>
</dbReference>
<evidence type="ECO:0000313" key="6">
    <source>
        <dbReference type="EMBL" id="KRM01708.1"/>
    </source>
</evidence>
<dbReference type="SUPFAM" id="SSF53850">
    <property type="entry name" value="Periplasmic binding protein-like II"/>
    <property type="match status" value="1"/>
</dbReference>
<dbReference type="InterPro" id="IPR036390">
    <property type="entry name" value="WH_DNA-bd_sf"/>
</dbReference>
<dbReference type="Proteomes" id="UP000051739">
    <property type="component" value="Unassembled WGS sequence"/>
</dbReference>
<dbReference type="InterPro" id="IPR000847">
    <property type="entry name" value="LysR_HTH_N"/>
</dbReference>
<keyword evidence="3" id="KW-0238">DNA-binding</keyword>
<organism evidence="6 7">
    <name type="scientific">Limosilactobacillus gastricus DSM 16045</name>
    <dbReference type="NCBI Taxonomy" id="1423749"/>
    <lineage>
        <taxon>Bacteria</taxon>
        <taxon>Bacillati</taxon>
        <taxon>Bacillota</taxon>
        <taxon>Bacilli</taxon>
        <taxon>Lactobacillales</taxon>
        <taxon>Lactobacillaceae</taxon>
        <taxon>Limosilactobacillus</taxon>
    </lineage>
</organism>
<keyword evidence="4" id="KW-0804">Transcription</keyword>
<reference evidence="6 7" key="1">
    <citation type="journal article" date="2015" name="Genome Announc.">
        <title>Expanding the biotechnology potential of lactobacilli through comparative genomics of 213 strains and associated genera.</title>
        <authorList>
            <person name="Sun Z."/>
            <person name="Harris H.M."/>
            <person name="McCann A."/>
            <person name="Guo C."/>
            <person name="Argimon S."/>
            <person name="Zhang W."/>
            <person name="Yang X."/>
            <person name="Jeffery I.B."/>
            <person name="Cooney J.C."/>
            <person name="Kagawa T.F."/>
            <person name="Liu W."/>
            <person name="Song Y."/>
            <person name="Salvetti E."/>
            <person name="Wrobel A."/>
            <person name="Rasinkangas P."/>
            <person name="Parkhill J."/>
            <person name="Rea M.C."/>
            <person name="O'Sullivan O."/>
            <person name="Ritari J."/>
            <person name="Douillard F.P."/>
            <person name="Paul Ross R."/>
            <person name="Yang R."/>
            <person name="Briner A.E."/>
            <person name="Felis G.E."/>
            <person name="de Vos W.M."/>
            <person name="Barrangou R."/>
            <person name="Klaenhammer T.R."/>
            <person name="Caufield P.W."/>
            <person name="Cui Y."/>
            <person name="Zhang H."/>
            <person name="O'Toole P.W."/>
        </authorList>
    </citation>
    <scope>NUCLEOTIDE SEQUENCE [LARGE SCALE GENOMIC DNA]</scope>
    <source>
        <strain evidence="6 7">DSM 16045</strain>
    </source>
</reference>
<evidence type="ECO:0000313" key="7">
    <source>
        <dbReference type="Proteomes" id="UP000051739"/>
    </source>
</evidence>
<dbReference type="PANTHER" id="PTHR30346">
    <property type="entry name" value="TRANSCRIPTIONAL DUAL REGULATOR HCAR-RELATED"/>
    <property type="match status" value="1"/>
</dbReference>
<dbReference type="InterPro" id="IPR036388">
    <property type="entry name" value="WH-like_DNA-bd_sf"/>
</dbReference>
<evidence type="ECO:0000259" key="5">
    <source>
        <dbReference type="PROSITE" id="PS50931"/>
    </source>
</evidence>
<dbReference type="InterPro" id="IPR005119">
    <property type="entry name" value="LysR_subst-bd"/>
</dbReference>
<evidence type="ECO:0000256" key="4">
    <source>
        <dbReference type="ARBA" id="ARBA00023163"/>
    </source>
</evidence>
<dbReference type="EMBL" id="AZFN01000015">
    <property type="protein sequence ID" value="KRM01708.1"/>
    <property type="molecule type" value="Genomic_DNA"/>
</dbReference>
<accession>A0A0R1VIE6</accession>
<feature type="domain" description="HTH lysR-type" evidence="5">
    <location>
        <begin position="19"/>
        <end position="76"/>
    </location>
</feature>
<evidence type="ECO:0000256" key="2">
    <source>
        <dbReference type="ARBA" id="ARBA00023015"/>
    </source>
</evidence>
<sequence>MLAEYFYYQFKNLIMSSIMNSRQINSALELARTLNFNQAAENLFISQPTLSYHIKTLEEEVGIKLFERSGKGAVLTPGGKQFIHDLRQINHDLSMAIERAQNLGCQYQSSIRLGVFGLSALPHLPEAILEFNQQYPEIFVDVVFESGNDQLDQLLTGQLDLSFAVTSSLPKGGDLQTIPLYDSPINLLVNQQDPLANLGKVELGQLANRTLIVGSVSPKELKHLQNQVVTNYQVQTINSPNHATTITHVLTKRGICLTPTFLKDATPGLTWLSLAEEVLIPCSMVMRRGEIPASLRTLIDILIQVHQGAGQRSD</sequence>
<dbReference type="Gene3D" id="3.40.190.10">
    <property type="entry name" value="Periplasmic binding protein-like II"/>
    <property type="match status" value="2"/>
</dbReference>
<dbReference type="PROSITE" id="PS50931">
    <property type="entry name" value="HTH_LYSR"/>
    <property type="match status" value="1"/>
</dbReference>
<comment type="similarity">
    <text evidence="1">Belongs to the LysR transcriptional regulatory family.</text>
</comment>
<dbReference type="PATRIC" id="fig|1423749.3.peg.506"/>
<dbReference type="GO" id="GO:0003700">
    <property type="term" value="F:DNA-binding transcription factor activity"/>
    <property type="evidence" value="ECO:0007669"/>
    <property type="project" value="InterPro"/>
</dbReference>
<keyword evidence="2" id="KW-0805">Transcription regulation</keyword>
<dbReference type="GO" id="GO:0032993">
    <property type="term" value="C:protein-DNA complex"/>
    <property type="evidence" value="ECO:0007669"/>
    <property type="project" value="TreeGrafter"/>
</dbReference>
<dbReference type="GO" id="GO:0003677">
    <property type="term" value="F:DNA binding"/>
    <property type="evidence" value="ECO:0007669"/>
    <property type="project" value="UniProtKB-KW"/>
</dbReference>
<dbReference type="Pfam" id="PF00126">
    <property type="entry name" value="HTH_1"/>
    <property type="match status" value="1"/>
</dbReference>
<dbReference type="Pfam" id="PF03466">
    <property type="entry name" value="LysR_substrate"/>
    <property type="match status" value="1"/>
</dbReference>
<evidence type="ECO:0000256" key="3">
    <source>
        <dbReference type="ARBA" id="ARBA00023125"/>
    </source>
</evidence>
<evidence type="ECO:0000256" key="1">
    <source>
        <dbReference type="ARBA" id="ARBA00009437"/>
    </source>
</evidence>
<dbReference type="Gene3D" id="1.10.10.10">
    <property type="entry name" value="Winged helix-like DNA-binding domain superfamily/Winged helix DNA-binding domain"/>
    <property type="match status" value="1"/>
</dbReference>
<protein>
    <recommendedName>
        <fullName evidence="5">HTH lysR-type domain-containing protein</fullName>
    </recommendedName>
</protein>
<dbReference type="PRINTS" id="PR00039">
    <property type="entry name" value="HTHLYSR"/>
</dbReference>
<dbReference type="PANTHER" id="PTHR30346:SF0">
    <property type="entry name" value="HCA OPERON TRANSCRIPTIONAL ACTIVATOR HCAR"/>
    <property type="match status" value="1"/>
</dbReference>